<keyword evidence="3" id="KW-0547">Nucleotide-binding</keyword>
<dbReference type="InterPro" id="IPR042099">
    <property type="entry name" value="ANL_N_sf"/>
</dbReference>
<evidence type="ECO:0000313" key="8">
    <source>
        <dbReference type="EMBL" id="MBJ3776141.1"/>
    </source>
</evidence>
<dbReference type="Gene3D" id="3.30.300.30">
    <property type="match status" value="1"/>
</dbReference>
<keyword evidence="2 8" id="KW-0436">Ligase</keyword>
<dbReference type="PROSITE" id="PS00455">
    <property type="entry name" value="AMP_BINDING"/>
    <property type="match status" value="1"/>
</dbReference>
<dbReference type="InterPro" id="IPR045851">
    <property type="entry name" value="AMP-bd_C_sf"/>
</dbReference>
<dbReference type="Pfam" id="PF13193">
    <property type="entry name" value="AMP-binding_C"/>
    <property type="match status" value="1"/>
</dbReference>
<dbReference type="AlphaFoldDB" id="A0A934MHJ4"/>
<dbReference type="InterPro" id="IPR005914">
    <property type="entry name" value="Acac_CoA_synth"/>
</dbReference>
<evidence type="ECO:0000259" key="5">
    <source>
        <dbReference type="Pfam" id="PF00501"/>
    </source>
</evidence>
<dbReference type="Pfam" id="PF00501">
    <property type="entry name" value="AMP-binding"/>
    <property type="match status" value="1"/>
</dbReference>
<dbReference type="NCBIfam" id="TIGR01217">
    <property type="entry name" value="ac_ac_CoA_syn"/>
    <property type="match status" value="1"/>
</dbReference>
<sequence>MAIPHGKTIVTVEEDPMSNEPLWRPKHVEDTAIARLATLCSGRAGRPLPDFDALHAWSIEDPGAFWDAVWDDAGLVGEKGATLLVDGDKMPGGRFFPDGMINYAENCLGGPADAEAIVFRGEDKVERRLTRGELRAEVARVAAFLSEAGVKRGDRVAAMLPNLPETIVTCMATASLGAVFSSCSPDFGERGVLDRFGQIEPTVFVACDGYWYNGKPIDVSQKVAAVASVLAPKALLVVPYLDPLRASELAANVADATTYDRVVGERTETEPSFTRVPFNEPGFVLFSSGTTGVPKCIVHTAGGVLIQHVKEHLYHSEIRPGDRVFYFTTCGWMMWNWLVTALASEATLILYDGSPFAPSHRVLWDYAEAESVTLFGTSAKYIDALKKEGARPAQTHDLSALRTICSTGSPLASESFRWVYDAIKSDVHLASISGGTDIVSCFVLGVPTKPVWAGEIQGPGLGLAVDVAADDGSHLPAGKGELVCRRPFPSMPAMFWNDPQGTKYHAAYFERFDNVWCHGDFAEWTEHGGIIIHGRSDAVLNPGGVRIGTAEIYAQVEQIPEVLESIAIGQNHDDDVRVVLFVRLAEGATLDETLVKRIKTQVRTGASPRHVPAVVVAVADIPRTKSGKITELAVRDVVHGREVKNKEALANPEALDFYKDLPELRA</sequence>
<evidence type="ECO:0000256" key="3">
    <source>
        <dbReference type="ARBA" id="ARBA00022741"/>
    </source>
</evidence>
<reference evidence="8" key="1">
    <citation type="submission" date="2020-12" db="EMBL/GenBank/DDBJ databases">
        <title>Bacterial taxonomy.</title>
        <authorList>
            <person name="Pan X."/>
        </authorList>
    </citation>
    <scope>NUCLEOTIDE SEQUENCE</scope>
    <source>
        <strain evidence="8">B2012</strain>
    </source>
</reference>
<comment type="caution">
    <text evidence="8">The sequence shown here is derived from an EMBL/GenBank/DDBJ whole genome shotgun (WGS) entry which is preliminary data.</text>
</comment>
<dbReference type="GO" id="GO:0006629">
    <property type="term" value="P:lipid metabolic process"/>
    <property type="evidence" value="ECO:0007669"/>
    <property type="project" value="InterPro"/>
</dbReference>
<dbReference type="PANTHER" id="PTHR42921">
    <property type="entry name" value="ACETOACETYL-COA SYNTHETASE"/>
    <property type="match status" value="1"/>
</dbReference>
<evidence type="ECO:0000259" key="7">
    <source>
        <dbReference type="Pfam" id="PF16177"/>
    </source>
</evidence>
<evidence type="ECO:0000313" key="9">
    <source>
        <dbReference type="Proteomes" id="UP000609531"/>
    </source>
</evidence>
<comment type="similarity">
    <text evidence="1">Belongs to the ATP-dependent AMP-binding enzyme family.</text>
</comment>
<keyword evidence="4" id="KW-0067">ATP-binding</keyword>
<protein>
    <submittedName>
        <fullName evidence="8">Acetoacetate--CoA ligase</fullName>
        <ecNumber evidence="8">6.2.1.16</ecNumber>
    </submittedName>
</protein>
<dbReference type="SUPFAM" id="SSF56801">
    <property type="entry name" value="Acetyl-CoA synthetase-like"/>
    <property type="match status" value="1"/>
</dbReference>
<gene>
    <name evidence="8" type="ORF">JCR33_10610</name>
</gene>
<dbReference type="Proteomes" id="UP000609531">
    <property type="component" value="Unassembled WGS sequence"/>
</dbReference>
<dbReference type="InterPro" id="IPR020845">
    <property type="entry name" value="AMP-binding_CS"/>
</dbReference>
<dbReference type="InterPro" id="IPR025110">
    <property type="entry name" value="AMP-bd_C"/>
</dbReference>
<accession>A0A934MHJ4</accession>
<organism evidence="8 9">
    <name type="scientific">Acuticoccus mangrovi</name>
    <dbReference type="NCBI Taxonomy" id="2796142"/>
    <lineage>
        <taxon>Bacteria</taxon>
        <taxon>Pseudomonadati</taxon>
        <taxon>Pseudomonadota</taxon>
        <taxon>Alphaproteobacteria</taxon>
        <taxon>Hyphomicrobiales</taxon>
        <taxon>Amorphaceae</taxon>
        <taxon>Acuticoccus</taxon>
    </lineage>
</organism>
<dbReference type="GO" id="GO:0005524">
    <property type="term" value="F:ATP binding"/>
    <property type="evidence" value="ECO:0007669"/>
    <property type="project" value="UniProtKB-KW"/>
</dbReference>
<dbReference type="Gene3D" id="3.40.50.12780">
    <property type="entry name" value="N-terminal domain of ligase-like"/>
    <property type="match status" value="1"/>
</dbReference>
<feature type="domain" description="AMP-dependent synthetase/ligase" evidence="5">
    <location>
        <begin position="111"/>
        <end position="487"/>
    </location>
</feature>
<dbReference type="InterPro" id="IPR000873">
    <property type="entry name" value="AMP-dep_synth/lig_dom"/>
</dbReference>
<dbReference type="CDD" id="cd05943">
    <property type="entry name" value="AACS"/>
    <property type="match status" value="1"/>
</dbReference>
<evidence type="ECO:0000256" key="1">
    <source>
        <dbReference type="ARBA" id="ARBA00006432"/>
    </source>
</evidence>
<proteinExistence type="inferred from homology"/>
<evidence type="ECO:0000256" key="2">
    <source>
        <dbReference type="ARBA" id="ARBA00022598"/>
    </source>
</evidence>
<dbReference type="EMBL" id="JAEKJA010000007">
    <property type="protein sequence ID" value="MBJ3776141.1"/>
    <property type="molecule type" value="Genomic_DNA"/>
</dbReference>
<dbReference type="PANTHER" id="PTHR42921:SF1">
    <property type="entry name" value="ACETOACETYL-COA SYNTHETASE"/>
    <property type="match status" value="1"/>
</dbReference>
<feature type="domain" description="AMP-binding enzyme C-terminal" evidence="6">
    <location>
        <begin position="557"/>
        <end position="628"/>
    </location>
</feature>
<evidence type="ECO:0000259" key="6">
    <source>
        <dbReference type="Pfam" id="PF13193"/>
    </source>
</evidence>
<keyword evidence="9" id="KW-1185">Reference proteome</keyword>
<feature type="domain" description="Acetyl-coenzyme A synthetase N-terminal" evidence="7">
    <location>
        <begin position="52"/>
        <end position="107"/>
    </location>
</feature>
<dbReference type="EC" id="6.2.1.16" evidence="8"/>
<dbReference type="GO" id="GO:0030729">
    <property type="term" value="F:acetoacetate-CoA ligase activity"/>
    <property type="evidence" value="ECO:0007669"/>
    <property type="project" value="UniProtKB-EC"/>
</dbReference>
<evidence type="ECO:0000256" key="4">
    <source>
        <dbReference type="ARBA" id="ARBA00022840"/>
    </source>
</evidence>
<dbReference type="NCBIfam" id="NF002937">
    <property type="entry name" value="PRK03584.1"/>
    <property type="match status" value="1"/>
</dbReference>
<dbReference type="InterPro" id="IPR032387">
    <property type="entry name" value="ACAS_N"/>
</dbReference>
<dbReference type="Pfam" id="PF16177">
    <property type="entry name" value="ACAS_N"/>
    <property type="match status" value="1"/>
</dbReference>
<name>A0A934MHJ4_9HYPH</name>